<dbReference type="Pfam" id="PF03471">
    <property type="entry name" value="CorC_HlyC"/>
    <property type="match status" value="1"/>
</dbReference>
<dbReference type="InterPro" id="IPR044751">
    <property type="entry name" value="Ion_transp-like_CBS"/>
</dbReference>
<feature type="transmembrane region" description="Helical" evidence="11">
    <location>
        <begin position="142"/>
        <end position="164"/>
    </location>
</feature>
<dbReference type="GO" id="GO:0005886">
    <property type="term" value="C:plasma membrane"/>
    <property type="evidence" value="ECO:0007669"/>
    <property type="project" value="UniProtKB-SubCell"/>
</dbReference>
<sequence length="449" mass="50785">MGKEGVARMIAFNLLLVALLILLTAFFVATEFAIIRIRSSRVDQMVLEKRRNAVAVQRVTTNLDGYLSACQLGITITALGLGWLGEPTVEKILNPLFHGLGISESVGHFLSFLIAFALITYLHVVLGELAPKTLAIQKAEQISLLVAPIIIGFHKVMYPFIWALNGSANQLIRLFGMKPASEHEEAHSEEEIRIILSESYESGKINRTEYGYVNRIFQFDELLAREIMIPRTDMVCLYAGRSLAENMAVIKKEQYTRFMVARESKDDIIGFVNTKQFFLSYDNNPNFDFQSLLQPVLSVPEVMPVKDLLLRMQRERVHIALLLDEYGGTAGLVTIEDILEEIVGEIRDEFDGDELKPIERIGEKRYLIDGKSLIDDVNELFGVSLPSEDVNTIGGWLYSQQPDLPRGASWTYEDLVFTVREKDRNRIRKVEIAAEEPGLHLRLVDPKPE</sequence>
<evidence type="ECO:0000259" key="13">
    <source>
        <dbReference type="PROSITE" id="PS51846"/>
    </source>
</evidence>
<evidence type="ECO:0000256" key="11">
    <source>
        <dbReference type="SAM" id="Phobius"/>
    </source>
</evidence>
<comment type="similarity">
    <text evidence="2">Belongs to the UPF0053 family.</text>
</comment>
<dbReference type="GO" id="GO:0050660">
    <property type="term" value="F:flavin adenine dinucleotide binding"/>
    <property type="evidence" value="ECO:0007669"/>
    <property type="project" value="InterPro"/>
</dbReference>
<dbReference type="InterPro" id="IPR000644">
    <property type="entry name" value="CBS_dom"/>
</dbReference>
<dbReference type="RefSeq" id="WP_185670552.1">
    <property type="nucleotide sequence ID" value="NZ_JACJVP010000030.1"/>
</dbReference>
<dbReference type="PROSITE" id="PS51371">
    <property type="entry name" value="CBS"/>
    <property type="match status" value="1"/>
</dbReference>
<evidence type="ECO:0000313" key="14">
    <source>
        <dbReference type="EMBL" id="MBB6672697.1"/>
    </source>
</evidence>
<dbReference type="Gene3D" id="3.30.465.10">
    <property type="match status" value="1"/>
</dbReference>
<feature type="domain" description="CBS" evidence="12">
    <location>
        <begin position="292"/>
        <end position="349"/>
    </location>
</feature>
<dbReference type="InterPro" id="IPR016169">
    <property type="entry name" value="FAD-bd_PCMH_sub2"/>
</dbReference>
<dbReference type="PROSITE" id="PS51846">
    <property type="entry name" value="CNNM"/>
    <property type="match status" value="1"/>
</dbReference>
<name>A0A7X0VG34_9BACL</name>
<accession>A0A7X0VG34</accession>
<evidence type="ECO:0000256" key="7">
    <source>
        <dbReference type="ARBA" id="ARBA00023122"/>
    </source>
</evidence>
<keyword evidence="3" id="KW-1003">Cell membrane</keyword>
<keyword evidence="5" id="KW-0677">Repeat</keyword>
<evidence type="ECO:0000256" key="3">
    <source>
        <dbReference type="ARBA" id="ARBA00022475"/>
    </source>
</evidence>
<dbReference type="Gene3D" id="3.10.580.10">
    <property type="entry name" value="CBS-domain"/>
    <property type="match status" value="1"/>
</dbReference>
<dbReference type="FunFam" id="3.10.580.10:FF:000002">
    <property type="entry name" value="Magnesium/cobalt efflux protein CorC"/>
    <property type="match status" value="1"/>
</dbReference>
<organism evidence="14 15">
    <name type="scientific">Cohnella nanjingensis</name>
    <dbReference type="NCBI Taxonomy" id="1387779"/>
    <lineage>
        <taxon>Bacteria</taxon>
        <taxon>Bacillati</taxon>
        <taxon>Bacillota</taxon>
        <taxon>Bacilli</taxon>
        <taxon>Bacillales</taxon>
        <taxon>Paenibacillaceae</taxon>
        <taxon>Cohnella</taxon>
    </lineage>
</organism>
<evidence type="ECO:0000256" key="9">
    <source>
        <dbReference type="PROSITE-ProRule" id="PRU00703"/>
    </source>
</evidence>
<feature type="domain" description="CNNM transmembrane" evidence="13">
    <location>
        <begin position="6"/>
        <end position="209"/>
    </location>
</feature>
<dbReference type="SUPFAM" id="SSF56176">
    <property type="entry name" value="FAD-binding/transporter-associated domain-like"/>
    <property type="match status" value="1"/>
</dbReference>
<comment type="subcellular location">
    <subcellularLocation>
        <location evidence="1">Cell membrane</location>
        <topology evidence="1">Multi-pass membrane protein</topology>
    </subcellularLocation>
</comment>
<dbReference type="SUPFAM" id="SSF54631">
    <property type="entry name" value="CBS-domain pair"/>
    <property type="match status" value="1"/>
</dbReference>
<keyword evidence="4 10" id="KW-0812">Transmembrane</keyword>
<feature type="transmembrane region" description="Helical" evidence="11">
    <location>
        <begin position="105"/>
        <end position="130"/>
    </location>
</feature>
<keyword evidence="6 10" id="KW-1133">Transmembrane helix</keyword>
<evidence type="ECO:0000256" key="4">
    <source>
        <dbReference type="ARBA" id="ARBA00022692"/>
    </source>
</evidence>
<keyword evidence="8 10" id="KW-0472">Membrane</keyword>
<dbReference type="EMBL" id="JACJVP010000030">
    <property type="protein sequence ID" value="MBB6672697.1"/>
    <property type="molecule type" value="Genomic_DNA"/>
</dbReference>
<protein>
    <submittedName>
        <fullName evidence="14">HlyC/CorC family transporter</fullName>
    </submittedName>
</protein>
<evidence type="ECO:0000259" key="12">
    <source>
        <dbReference type="PROSITE" id="PS51371"/>
    </source>
</evidence>
<dbReference type="InterPro" id="IPR005170">
    <property type="entry name" value="Transptr-assoc_dom"/>
</dbReference>
<gene>
    <name evidence="14" type="ORF">H7C19_18605</name>
</gene>
<evidence type="ECO:0000256" key="1">
    <source>
        <dbReference type="ARBA" id="ARBA00004651"/>
    </source>
</evidence>
<proteinExistence type="inferred from homology"/>
<evidence type="ECO:0000256" key="10">
    <source>
        <dbReference type="PROSITE-ProRule" id="PRU01193"/>
    </source>
</evidence>
<dbReference type="PANTHER" id="PTHR43099:SF2">
    <property type="entry name" value="UPF0053 PROTEIN YRKA"/>
    <property type="match status" value="1"/>
</dbReference>
<dbReference type="Pfam" id="PF01595">
    <property type="entry name" value="CNNM"/>
    <property type="match status" value="1"/>
</dbReference>
<dbReference type="InterPro" id="IPR046342">
    <property type="entry name" value="CBS_dom_sf"/>
</dbReference>
<comment type="caution">
    <text evidence="14">The sequence shown here is derived from an EMBL/GenBank/DDBJ whole genome shotgun (WGS) entry which is preliminary data.</text>
</comment>
<dbReference type="InterPro" id="IPR036318">
    <property type="entry name" value="FAD-bd_PCMH-like_sf"/>
</dbReference>
<dbReference type="Pfam" id="PF00571">
    <property type="entry name" value="CBS"/>
    <property type="match status" value="1"/>
</dbReference>
<dbReference type="SMART" id="SM01091">
    <property type="entry name" value="CorC_HlyC"/>
    <property type="match status" value="1"/>
</dbReference>
<dbReference type="Proteomes" id="UP000547209">
    <property type="component" value="Unassembled WGS sequence"/>
</dbReference>
<reference evidence="14 15" key="1">
    <citation type="submission" date="2020-08" db="EMBL/GenBank/DDBJ databases">
        <title>Cohnella phylogeny.</title>
        <authorList>
            <person name="Dunlap C."/>
        </authorList>
    </citation>
    <scope>NUCLEOTIDE SEQUENCE [LARGE SCALE GENOMIC DNA]</scope>
    <source>
        <strain evidence="14 15">DSM 28246</strain>
    </source>
</reference>
<evidence type="ECO:0000313" key="15">
    <source>
        <dbReference type="Proteomes" id="UP000547209"/>
    </source>
</evidence>
<evidence type="ECO:0000256" key="5">
    <source>
        <dbReference type="ARBA" id="ARBA00022737"/>
    </source>
</evidence>
<feature type="transmembrane region" description="Helical" evidence="11">
    <location>
        <begin position="12"/>
        <end position="35"/>
    </location>
</feature>
<dbReference type="PANTHER" id="PTHR43099">
    <property type="entry name" value="UPF0053 PROTEIN YRKA"/>
    <property type="match status" value="1"/>
</dbReference>
<dbReference type="AlphaFoldDB" id="A0A7X0VG34"/>
<evidence type="ECO:0000256" key="8">
    <source>
        <dbReference type="ARBA" id="ARBA00023136"/>
    </source>
</evidence>
<evidence type="ECO:0000256" key="2">
    <source>
        <dbReference type="ARBA" id="ARBA00006337"/>
    </source>
</evidence>
<dbReference type="InterPro" id="IPR002550">
    <property type="entry name" value="CNNM"/>
</dbReference>
<dbReference type="InterPro" id="IPR051676">
    <property type="entry name" value="UPF0053_domain"/>
</dbReference>
<dbReference type="CDD" id="cd04590">
    <property type="entry name" value="CBS_pair_CorC_HlyC_assoc"/>
    <property type="match status" value="1"/>
</dbReference>
<keyword evidence="7 9" id="KW-0129">CBS domain</keyword>
<keyword evidence="15" id="KW-1185">Reference proteome</keyword>
<evidence type="ECO:0000256" key="6">
    <source>
        <dbReference type="ARBA" id="ARBA00022989"/>
    </source>
</evidence>